<evidence type="ECO:0000256" key="9">
    <source>
        <dbReference type="ARBA" id="ARBA00023065"/>
    </source>
</evidence>
<accession>A0A1M7TCR5</accession>
<dbReference type="GO" id="GO:0006847">
    <property type="term" value="P:plasma membrane acetate transport"/>
    <property type="evidence" value="ECO:0007669"/>
    <property type="project" value="TreeGrafter"/>
</dbReference>
<evidence type="ECO:0000256" key="8">
    <source>
        <dbReference type="ARBA" id="ARBA00023053"/>
    </source>
</evidence>
<comment type="similarity">
    <text evidence="2 12">Belongs to the sodium:solute symporter (SSF) (TC 2.A.21) family.</text>
</comment>
<keyword evidence="5 13" id="KW-0812">Transmembrane</keyword>
<evidence type="ECO:0000256" key="10">
    <source>
        <dbReference type="ARBA" id="ARBA00023136"/>
    </source>
</evidence>
<dbReference type="PANTHER" id="PTHR48086">
    <property type="entry name" value="SODIUM/PROLINE SYMPORTER-RELATED"/>
    <property type="match status" value="1"/>
</dbReference>
<dbReference type="InterPro" id="IPR038377">
    <property type="entry name" value="Na/Glc_symporter_sf"/>
</dbReference>
<feature type="transmembrane region" description="Helical" evidence="13">
    <location>
        <begin position="324"/>
        <end position="352"/>
    </location>
</feature>
<evidence type="ECO:0000256" key="11">
    <source>
        <dbReference type="ARBA" id="ARBA00023201"/>
    </source>
</evidence>
<keyword evidence="6" id="KW-0769">Symport</keyword>
<dbReference type="GO" id="GO:0006814">
    <property type="term" value="P:sodium ion transport"/>
    <property type="evidence" value="ECO:0007669"/>
    <property type="project" value="UniProtKB-KW"/>
</dbReference>
<keyword evidence="15" id="KW-1185">Reference proteome</keyword>
<feature type="transmembrane region" description="Helical" evidence="13">
    <location>
        <begin position="461"/>
        <end position="483"/>
    </location>
</feature>
<dbReference type="GO" id="GO:0015293">
    <property type="term" value="F:symporter activity"/>
    <property type="evidence" value="ECO:0007669"/>
    <property type="project" value="UniProtKB-KW"/>
</dbReference>
<feature type="transmembrane region" description="Helical" evidence="13">
    <location>
        <begin position="152"/>
        <end position="175"/>
    </location>
</feature>
<gene>
    <name evidence="14" type="ORF">SAMN05444170_1371</name>
</gene>
<evidence type="ECO:0000256" key="7">
    <source>
        <dbReference type="ARBA" id="ARBA00022989"/>
    </source>
</evidence>
<organism evidence="14 15">
    <name type="scientific">Bradyrhizobium erythrophlei</name>
    <dbReference type="NCBI Taxonomy" id="1437360"/>
    <lineage>
        <taxon>Bacteria</taxon>
        <taxon>Pseudomonadati</taxon>
        <taxon>Pseudomonadota</taxon>
        <taxon>Alphaproteobacteria</taxon>
        <taxon>Hyphomicrobiales</taxon>
        <taxon>Nitrobacteraceae</taxon>
        <taxon>Bradyrhizobium</taxon>
    </lineage>
</organism>
<evidence type="ECO:0000256" key="1">
    <source>
        <dbReference type="ARBA" id="ARBA00004651"/>
    </source>
</evidence>
<feature type="transmembrane region" description="Helical" evidence="13">
    <location>
        <begin position="430"/>
        <end position="449"/>
    </location>
</feature>
<keyword evidence="3" id="KW-0813">Transport</keyword>
<evidence type="ECO:0000256" key="4">
    <source>
        <dbReference type="ARBA" id="ARBA00022475"/>
    </source>
</evidence>
<dbReference type="InterPro" id="IPR018212">
    <property type="entry name" value="Na/solute_symporter_CS"/>
</dbReference>
<feature type="transmembrane region" description="Helical" evidence="13">
    <location>
        <begin position="182"/>
        <end position="201"/>
    </location>
</feature>
<keyword evidence="4" id="KW-1003">Cell membrane</keyword>
<dbReference type="AlphaFoldDB" id="A0A1M7TCR5"/>
<keyword evidence="11" id="KW-0739">Sodium transport</keyword>
<feature type="transmembrane region" description="Helical" evidence="13">
    <location>
        <begin position="232"/>
        <end position="253"/>
    </location>
</feature>
<dbReference type="OrthoDB" id="9764416at2"/>
<feature type="transmembrane region" description="Helical" evidence="13">
    <location>
        <begin position="73"/>
        <end position="91"/>
    </location>
</feature>
<dbReference type="Gene3D" id="1.20.1730.10">
    <property type="entry name" value="Sodium/glucose cotransporter"/>
    <property type="match status" value="1"/>
</dbReference>
<evidence type="ECO:0000256" key="3">
    <source>
        <dbReference type="ARBA" id="ARBA00022448"/>
    </source>
</evidence>
<dbReference type="PROSITE" id="PS00456">
    <property type="entry name" value="NA_SOLUT_SYMP_1"/>
    <property type="match status" value="1"/>
</dbReference>
<dbReference type="PANTHER" id="PTHR48086:SF6">
    <property type="entry name" value="CATION_ACETATE SYMPORTER ACTP"/>
    <property type="match status" value="1"/>
</dbReference>
<evidence type="ECO:0000256" key="6">
    <source>
        <dbReference type="ARBA" id="ARBA00022847"/>
    </source>
</evidence>
<keyword evidence="9" id="KW-0406">Ion transport</keyword>
<dbReference type="PROSITE" id="PS50283">
    <property type="entry name" value="NA_SOLUT_SYMP_3"/>
    <property type="match status" value="1"/>
</dbReference>
<dbReference type="GO" id="GO:0005886">
    <property type="term" value="C:plasma membrane"/>
    <property type="evidence" value="ECO:0007669"/>
    <property type="project" value="UniProtKB-SubCell"/>
</dbReference>
<proteinExistence type="inferred from homology"/>
<keyword evidence="10 13" id="KW-0472">Membrane</keyword>
<evidence type="ECO:0000256" key="13">
    <source>
        <dbReference type="SAM" id="Phobius"/>
    </source>
</evidence>
<dbReference type="GO" id="GO:0015123">
    <property type="term" value="F:acetate transmembrane transporter activity"/>
    <property type="evidence" value="ECO:0007669"/>
    <property type="project" value="TreeGrafter"/>
</dbReference>
<dbReference type="InterPro" id="IPR050277">
    <property type="entry name" value="Sodium:Solute_Symporter"/>
</dbReference>
<evidence type="ECO:0000313" key="15">
    <source>
        <dbReference type="Proteomes" id="UP000184096"/>
    </source>
</evidence>
<comment type="subcellular location">
    <subcellularLocation>
        <location evidence="1">Cell membrane</location>
        <topology evidence="1">Multi-pass membrane protein</topology>
    </subcellularLocation>
</comment>
<dbReference type="Proteomes" id="UP000184096">
    <property type="component" value="Chromosome I"/>
</dbReference>
<protein>
    <submittedName>
        <fullName evidence="14">Cation/acetate symporter</fullName>
    </submittedName>
</protein>
<feature type="transmembrane region" description="Helical" evidence="13">
    <location>
        <begin position="265"/>
        <end position="287"/>
    </location>
</feature>
<feature type="transmembrane region" description="Helical" evidence="13">
    <location>
        <begin position="6"/>
        <end position="23"/>
    </location>
</feature>
<dbReference type="EMBL" id="LT670849">
    <property type="protein sequence ID" value="SHN68549.1"/>
    <property type="molecule type" value="Genomic_DNA"/>
</dbReference>
<dbReference type="CDD" id="cd11480">
    <property type="entry name" value="SLC5sbd_u4"/>
    <property type="match status" value="1"/>
</dbReference>
<dbReference type="Pfam" id="PF00474">
    <property type="entry name" value="SSF"/>
    <property type="match status" value="1"/>
</dbReference>
<reference evidence="15" key="1">
    <citation type="submission" date="2016-11" db="EMBL/GenBank/DDBJ databases">
        <authorList>
            <person name="Varghese N."/>
            <person name="Submissions S."/>
        </authorList>
    </citation>
    <scope>NUCLEOTIDE SEQUENCE [LARGE SCALE GENOMIC DNA]</scope>
    <source>
        <strain evidence="15">GAS401</strain>
    </source>
</reference>
<feature type="transmembrane region" description="Helical" evidence="13">
    <location>
        <begin position="112"/>
        <end position="132"/>
    </location>
</feature>
<evidence type="ECO:0000313" key="14">
    <source>
        <dbReference type="EMBL" id="SHN68549.1"/>
    </source>
</evidence>
<feature type="transmembrane region" description="Helical" evidence="13">
    <location>
        <begin position="44"/>
        <end position="67"/>
    </location>
</feature>
<evidence type="ECO:0000256" key="5">
    <source>
        <dbReference type="ARBA" id="ARBA00022692"/>
    </source>
</evidence>
<name>A0A1M7TCR5_9BRAD</name>
<keyword evidence="8" id="KW-0915">Sodium</keyword>
<dbReference type="InterPro" id="IPR001734">
    <property type="entry name" value="Na/solute_symporter"/>
</dbReference>
<feature type="transmembrane region" description="Helical" evidence="13">
    <location>
        <begin position="373"/>
        <end position="393"/>
    </location>
</feature>
<sequence>MSPTLGIFVVILLITLAITYWAAKRTSTTADFYAADSRLTPAQNGFALAGDWCSAAAFLGFTGLTALYGMDGAFYALGPLVAFCTVLFLIAEPMRNTGKYTLGDIIRSRMQTRASLLAAIAGTVVVNFAYLMPQMAGAGVLVRLLTGISYDWAVVFVGVSMIVYVAFGGMLATTWVQIVKAVLMLSAGAIIMAMILAQVHFDPLALFADAEQKYSAKYLLPGNYLKNPFDQISLGLGYTLGLAGLPHVMTRFYTVPDAKAARRSVVWVMFLAGSFFAGTSLFGLAAADFVGQDAIRAADKGGNLALPLLAQYLGGGKGTLGGDLMLGFVAAVAVATILAVVSALTLSTSGAIAHDFYVNWVKHGEVEGTREVWIARVTAVVIGVLAIVLGILAQGVNVAVLVILAICVAASANFPVLILSLFWRRFNTGGVVGGMAVGLVSSVALAMIGPAMRGADALWPLVNPTIVSLPLGFLGAVLGTLIWGRDMKNEERFDAFLLQVHTGITSK</sequence>
<keyword evidence="7 13" id="KW-1133">Transmembrane helix</keyword>
<evidence type="ECO:0000256" key="2">
    <source>
        <dbReference type="ARBA" id="ARBA00006434"/>
    </source>
</evidence>
<dbReference type="RefSeq" id="WP_072817231.1">
    <property type="nucleotide sequence ID" value="NZ_LT670849.1"/>
</dbReference>
<evidence type="ECO:0000256" key="12">
    <source>
        <dbReference type="RuleBase" id="RU362091"/>
    </source>
</evidence>
<feature type="transmembrane region" description="Helical" evidence="13">
    <location>
        <begin position="399"/>
        <end position="423"/>
    </location>
</feature>